<sequence length="89" mass="9970">MTTPSTASTSTADEPPPYRESINVNKCYVPWAEQQPHQNDLSFACEENNVKRLIRTADLESWHISMYTRPLNVLPPPIFLSPGSLGQAL</sequence>
<feature type="region of interest" description="Disordered" evidence="1">
    <location>
        <begin position="1"/>
        <end position="21"/>
    </location>
</feature>
<reference evidence="3" key="1">
    <citation type="submission" date="2022-11" db="UniProtKB">
        <authorList>
            <consortium name="WormBaseParasite"/>
        </authorList>
    </citation>
    <scope>IDENTIFICATION</scope>
</reference>
<feature type="compositionally biased region" description="Low complexity" evidence="1">
    <location>
        <begin position="1"/>
        <end position="13"/>
    </location>
</feature>
<evidence type="ECO:0000256" key="1">
    <source>
        <dbReference type="SAM" id="MobiDB-lite"/>
    </source>
</evidence>
<keyword evidence="2" id="KW-1185">Reference proteome</keyword>
<organism evidence="2 3">
    <name type="scientific">Romanomermis culicivorax</name>
    <name type="common">Nematode worm</name>
    <dbReference type="NCBI Taxonomy" id="13658"/>
    <lineage>
        <taxon>Eukaryota</taxon>
        <taxon>Metazoa</taxon>
        <taxon>Ecdysozoa</taxon>
        <taxon>Nematoda</taxon>
        <taxon>Enoplea</taxon>
        <taxon>Dorylaimia</taxon>
        <taxon>Mermithida</taxon>
        <taxon>Mermithoidea</taxon>
        <taxon>Mermithidae</taxon>
        <taxon>Romanomermis</taxon>
    </lineage>
</organism>
<dbReference type="AlphaFoldDB" id="A0A915JQ25"/>
<name>A0A915JQ25_ROMCU</name>
<protein>
    <submittedName>
        <fullName evidence="3">Uncharacterized protein</fullName>
    </submittedName>
</protein>
<dbReference type="WBParaSite" id="nRc.2.0.1.t28203-RA">
    <property type="protein sequence ID" value="nRc.2.0.1.t28203-RA"/>
    <property type="gene ID" value="nRc.2.0.1.g28203"/>
</dbReference>
<accession>A0A915JQ25</accession>
<dbReference type="Proteomes" id="UP000887565">
    <property type="component" value="Unplaced"/>
</dbReference>
<evidence type="ECO:0000313" key="3">
    <source>
        <dbReference type="WBParaSite" id="nRc.2.0.1.t28203-RA"/>
    </source>
</evidence>
<evidence type="ECO:0000313" key="2">
    <source>
        <dbReference type="Proteomes" id="UP000887565"/>
    </source>
</evidence>
<proteinExistence type="predicted"/>